<evidence type="ECO:0000313" key="4">
    <source>
        <dbReference type="Proteomes" id="UP000186385"/>
    </source>
</evidence>
<protein>
    <submittedName>
        <fullName evidence="3">Stage II sporulation protein R</fullName>
    </submittedName>
</protein>
<proteinExistence type="predicted"/>
<dbReference type="Proteomes" id="UP000186385">
    <property type="component" value="Unassembled WGS sequence"/>
</dbReference>
<gene>
    <name evidence="2" type="ORF">B1B05_04200</name>
    <name evidence="3" type="ORF">SAMN05443094_10252</name>
</gene>
<dbReference type="EMBL" id="MWSK01000002">
    <property type="protein sequence ID" value="OXS78986.1"/>
    <property type="molecule type" value="Genomic_DNA"/>
</dbReference>
<dbReference type="AlphaFoldDB" id="A0A1N6R996"/>
<evidence type="ECO:0000313" key="2">
    <source>
        <dbReference type="EMBL" id="OXS78986.1"/>
    </source>
</evidence>
<evidence type="ECO:0000313" key="3">
    <source>
        <dbReference type="EMBL" id="SIQ25460.1"/>
    </source>
</evidence>
<dbReference type="InterPro" id="IPR014202">
    <property type="entry name" value="Spore_II_R"/>
</dbReference>
<feature type="transmembrane region" description="Helical" evidence="1">
    <location>
        <begin position="6"/>
        <end position="24"/>
    </location>
</feature>
<dbReference type="STRING" id="1017273.SAMN05443094_10252"/>
<keyword evidence="1" id="KW-1133">Transmembrane helix</keyword>
<keyword evidence="1" id="KW-0472">Membrane</keyword>
<evidence type="ECO:0000256" key="1">
    <source>
        <dbReference type="SAM" id="Phobius"/>
    </source>
</evidence>
<reference evidence="3 4" key="1">
    <citation type="submission" date="2017-01" db="EMBL/GenBank/DDBJ databases">
        <authorList>
            <person name="Mah S.A."/>
            <person name="Swanson W.J."/>
            <person name="Moy G.W."/>
            <person name="Vacquier V.D."/>
        </authorList>
    </citation>
    <scope>NUCLEOTIDE SEQUENCE [LARGE SCALE GENOMIC DNA]</scope>
    <source>
        <strain evidence="3 4">NIO-1016</strain>
    </source>
</reference>
<keyword evidence="5" id="KW-1185">Reference proteome</keyword>
<dbReference type="Pfam" id="PF09551">
    <property type="entry name" value="Spore_II_R"/>
    <property type="match status" value="1"/>
</dbReference>
<reference evidence="2" key="3">
    <citation type="submission" date="2017-03" db="EMBL/GenBank/DDBJ databases">
        <authorList>
            <person name="Dastager S.G."/>
            <person name="Neurgaonkar P.S."/>
            <person name="Dharne M.S."/>
        </authorList>
    </citation>
    <scope>NUCLEOTIDE SEQUENCE</scope>
    <source>
        <strain evidence="2">DSM 25145</strain>
    </source>
</reference>
<dbReference type="EMBL" id="FTLX01000002">
    <property type="protein sequence ID" value="SIQ25460.1"/>
    <property type="molecule type" value="Genomic_DNA"/>
</dbReference>
<organism evidence="3 4">
    <name type="scientific">Domibacillus enclensis</name>
    <dbReference type="NCBI Taxonomy" id="1017273"/>
    <lineage>
        <taxon>Bacteria</taxon>
        <taxon>Bacillati</taxon>
        <taxon>Bacillota</taxon>
        <taxon>Bacilli</taxon>
        <taxon>Bacillales</taxon>
        <taxon>Bacillaceae</taxon>
        <taxon>Domibacillus</taxon>
    </lineage>
</organism>
<sequence>MKTMVLILYVYTLSAAAAFMLYFAPENPEAGGIPEEAIRIRVIAHDNSRAEQNKKERVHQAVAGQINEWASSAGSIEEARLLIKENIPALKKIASETAGENVHVLFGTEAFPVKQYGRYLYPPNEYETLVMTIGDGDGDNWWCLLYPSFCFPEEQFEKDEKKPEYKWAVVELWGEWQN</sequence>
<accession>A0A1N6R996</accession>
<reference evidence="5" key="2">
    <citation type="submission" date="2017-03" db="EMBL/GenBank/DDBJ databases">
        <title>Bacillus sp. V-88(T) DSM27956, whole genome shotgun sequencing project.</title>
        <authorList>
            <person name="Dastager S.G."/>
            <person name="Neurgaonkar P.S."/>
            <person name="Dharne M.S."/>
        </authorList>
    </citation>
    <scope>NUCLEOTIDE SEQUENCE [LARGE SCALE GENOMIC DNA]</scope>
    <source>
        <strain evidence="5">DSM 25145</strain>
    </source>
</reference>
<dbReference type="OrthoDB" id="9793324at2"/>
<evidence type="ECO:0000313" key="5">
    <source>
        <dbReference type="Proteomes" id="UP000215545"/>
    </source>
</evidence>
<name>A0A1N6R996_9BACI</name>
<dbReference type="RefSeq" id="WP_052698520.1">
    <property type="nucleotide sequence ID" value="NZ_FTLX01000002.1"/>
</dbReference>
<dbReference type="Proteomes" id="UP000215545">
    <property type="component" value="Unassembled WGS sequence"/>
</dbReference>
<keyword evidence="1" id="KW-0812">Transmembrane</keyword>